<keyword evidence="3" id="KW-1185">Reference proteome</keyword>
<evidence type="ECO:0000313" key="2">
    <source>
        <dbReference type="EMBL" id="MBU5627156.1"/>
    </source>
</evidence>
<keyword evidence="1" id="KW-0472">Membrane</keyword>
<evidence type="ECO:0000256" key="1">
    <source>
        <dbReference type="SAM" id="Phobius"/>
    </source>
</evidence>
<sequence>MTCLLAGVCLFGLFGCSSESIGIIGGADGPTVIFVSGQSNWVYFVLAGILIVGIIVFLLFKRKR</sequence>
<accession>A0ABS6FA32</accession>
<reference evidence="2 3" key="1">
    <citation type="submission" date="2021-06" db="EMBL/GenBank/DDBJ databases">
        <authorList>
            <person name="Sun Q."/>
            <person name="Li D."/>
        </authorList>
    </citation>
    <scope>NUCLEOTIDE SEQUENCE [LARGE SCALE GENOMIC DNA]</scope>
    <source>
        <strain evidence="2 3">MSJ-2</strain>
    </source>
</reference>
<protein>
    <submittedName>
        <fullName evidence="2">Sodium ion-translocating decarboxylase subunit beta</fullName>
    </submittedName>
</protein>
<name>A0ABS6FA32_9FIRM</name>
<dbReference type="EMBL" id="JAHLQN010000001">
    <property type="protein sequence ID" value="MBU5627156.1"/>
    <property type="molecule type" value="Genomic_DNA"/>
</dbReference>
<evidence type="ECO:0000313" key="3">
    <source>
        <dbReference type="Proteomes" id="UP000787672"/>
    </source>
</evidence>
<dbReference type="Proteomes" id="UP000787672">
    <property type="component" value="Unassembled WGS sequence"/>
</dbReference>
<dbReference type="NCBIfam" id="TIGR01167">
    <property type="entry name" value="LPXTG_anchor"/>
    <property type="match status" value="1"/>
</dbReference>
<comment type="caution">
    <text evidence="2">The sequence shown here is derived from an EMBL/GenBank/DDBJ whole genome shotgun (WGS) entry which is preliminary data.</text>
</comment>
<keyword evidence="1" id="KW-0812">Transmembrane</keyword>
<proteinExistence type="predicted"/>
<gene>
    <name evidence="2" type="ORF">KQI82_09580</name>
</gene>
<organism evidence="2 3">
    <name type="scientific">Dysosmobacter acutus</name>
    <dbReference type="NCBI Taxonomy" id="2841504"/>
    <lineage>
        <taxon>Bacteria</taxon>
        <taxon>Bacillati</taxon>
        <taxon>Bacillota</taxon>
        <taxon>Clostridia</taxon>
        <taxon>Eubacteriales</taxon>
        <taxon>Oscillospiraceae</taxon>
        <taxon>Dysosmobacter</taxon>
    </lineage>
</organism>
<keyword evidence="1" id="KW-1133">Transmembrane helix</keyword>
<feature type="transmembrane region" description="Helical" evidence="1">
    <location>
        <begin position="42"/>
        <end position="60"/>
    </location>
</feature>